<evidence type="ECO:0000256" key="2">
    <source>
        <dbReference type="SAM" id="MobiDB-lite"/>
    </source>
</evidence>
<evidence type="ECO:0000259" key="3">
    <source>
        <dbReference type="Pfam" id="PF01693"/>
    </source>
</evidence>
<comment type="caution">
    <text evidence="4">The sequence shown here is derived from an EMBL/GenBank/DDBJ whole genome shotgun (WGS) entry which is preliminary data.</text>
</comment>
<feature type="region of interest" description="Disordered" evidence="2">
    <location>
        <begin position="593"/>
        <end position="613"/>
    </location>
</feature>
<feature type="compositionally biased region" description="Basic residues" evidence="2">
    <location>
        <begin position="1"/>
        <end position="10"/>
    </location>
</feature>
<keyword evidence="1" id="KW-0175">Coiled coil</keyword>
<protein>
    <recommendedName>
        <fullName evidence="3">Ribonuclease H1 N-terminal domain-containing protein</fullName>
    </recommendedName>
</protein>
<dbReference type="AlphaFoldDB" id="A0AAD8L867"/>
<dbReference type="InterPro" id="IPR009027">
    <property type="entry name" value="Ribosomal_bL9/RNase_H1_N"/>
</dbReference>
<organism evidence="4 5">
    <name type="scientific">Tagetes erecta</name>
    <name type="common">African marigold</name>
    <dbReference type="NCBI Taxonomy" id="13708"/>
    <lineage>
        <taxon>Eukaryota</taxon>
        <taxon>Viridiplantae</taxon>
        <taxon>Streptophyta</taxon>
        <taxon>Embryophyta</taxon>
        <taxon>Tracheophyta</taxon>
        <taxon>Spermatophyta</taxon>
        <taxon>Magnoliopsida</taxon>
        <taxon>eudicotyledons</taxon>
        <taxon>Gunneridae</taxon>
        <taxon>Pentapetalae</taxon>
        <taxon>asterids</taxon>
        <taxon>campanulids</taxon>
        <taxon>Asterales</taxon>
        <taxon>Asteraceae</taxon>
        <taxon>Asteroideae</taxon>
        <taxon>Heliantheae alliance</taxon>
        <taxon>Tageteae</taxon>
        <taxon>Tagetes</taxon>
    </lineage>
</organism>
<dbReference type="Pfam" id="PF01693">
    <property type="entry name" value="Cauli_VI"/>
    <property type="match status" value="1"/>
</dbReference>
<dbReference type="EMBL" id="JAUHHV010000001">
    <property type="protein sequence ID" value="KAK1434456.1"/>
    <property type="molecule type" value="Genomic_DNA"/>
</dbReference>
<name>A0AAD8L867_TARER</name>
<feature type="region of interest" description="Disordered" evidence="2">
    <location>
        <begin position="1"/>
        <end position="43"/>
    </location>
</feature>
<evidence type="ECO:0000256" key="1">
    <source>
        <dbReference type="SAM" id="Coils"/>
    </source>
</evidence>
<dbReference type="Proteomes" id="UP001229421">
    <property type="component" value="Unassembled WGS sequence"/>
</dbReference>
<feature type="compositionally biased region" description="Polar residues" evidence="2">
    <location>
        <begin position="14"/>
        <end position="27"/>
    </location>
</feature>
<keyword evidence="5" id="KW-1185">Reference proteome</keyword>
<gene>
    <name evidence="4" type="ORF">QVD17_00199</name>
</gene>
<dbReference type="SUPFAM" id="SSF55658">
    <property type="entry name" value="L9 N-domain-like"/>
    <property type="match status" value="1"/>
</dbReference>
<evidence type="ECO:0000313" key="5">
    <source>
        <dbReference type="Proteomes" id="UP001229421"/>
    </source>
</evidence>
<evidence type="ECO:0000313" key="4">
    <source>
        <dbReference type="EMBL" id="KAK1434456.1"/>
    </source>
</evidence>
<reference evidence="4" key="1">
    <citation type="journal article" date="2023" name="bioRxiv">
        <title>Improved chromosome-level genome assembly for marigold (Tagetes erecta).</title>
        <authorList>
            <person name="Jiang F."/>
            <person name="Yuan L."/>
            <person name="Wang S."/>
            <person name="Wang H."/>
            <person name="Xu D."/>
            <person name="Wang A."/>
            <person name="Fan W."/>
        </authorList>
    </citation>
    <scope>NUCLEOTIDE SEQUENCE</scope>
    <source>
        <strain evidence="4">WSJ</strain>
        <tissue evidence="4">Leaf</tissue>
    </source>
</reference>
<proteinExistence type="predicted"/>
<accession>A0AAD8L867</accession>
<feature type="coiled-coil region" evidence="1">
    <location>
        <begin position="281"/>
        <end position="308"/>
    </location>
</feature>
<dbReference type="InterPro" id="IPR011320">
    <property type="entry name" value="RNase_H1_N"/>
</dbReference>
<sequence>MDRKRDKGKAKLIQPTQTSRISPMSISSEEEKTEKLMSQSIRAPSTQDLRKLPASIADLSSTTQFYNPSQSKIMDIRPPRNKQFTQRTSSHTQKTQNAVITFGNYALQRCDDQSTKFRPIMGIVMTEEQQCLLDNLWHIQTMPQASTFKVQVLNALSIYFHEQSAKIPEKTHKIKFTHYVIFRGTKIGIFNKWETVARYIQCPNPVYKGYTNFSKALETAREHFGINNFYIEPEEVQTFSEIAKTNPEQVIRAQEELIVKLQEQLIQQGKNTHFIQEKIEKSMLSQKVEILEAKNAQLLQKLEKRERRENTSLYRNYDMFRTRILDTPWRRCLKPVIERFPEFKQIVSRKICSEFPLVLYELQQKLIDIAFGDTLNTRMRVVERTDDEGNGTGLLLLQVFPPTRFLSEDDIVQFYHHGMIDYMEFRLNSETERLLNRLGEKFVITTGNIATHIFPPTIGCKIFASFPHADSHTYRPSRKRIFIDHKAASSDYLEKLAITTDINFANMPWLNTPQIDKELISDVPPKLHTNTLEKFIKKHQQTPELPDHFHWEQFRLLGEGHYIQIYAKQNWSMLLPFVGESDLLELKHIKDLEDEEDSDPGTPVSIDSTHRDF</sequence>
<feature type="domain" description="Ribonuclease H1 N-terminal" evidence="3">
    <location>
        <begin position="179"/>
        <end position="217"/>
    </location>
</feature>